<keyword evidence="8" id="KW-0408">Iron</keyword>
<dbReference type="EMBL" id="CP018664">
    <property type="protein sequence ID" value="APP29438.1"/>
    <property type="molecule type" value="Genomic_DNA"/>
</dbReference>
<keyword evidence="11 14" id="KW-0472">Membrane</keyword>
<gene>
    <name evidence="19" type="ORF">AUO97_00825</name>
</gene>
<evidence type="ECO:0000256" key="8">
    <source>
        <dbReference type="ARBA" id="ARBA00023004"/>
    </source>
</evidence>
<dbReference type="NCBIfam" id="TIGR01783">
    <property type="entry name" value="TonB-siderophor"/>
    <property type="match status" value="1"/>
</dbReference>
<evidence type="ECO:0000259" key="18">
    <source>
        <dbReference type="Pfam" id="PF07715"/>
    </source>
</evidence>
<evidence type="ECO:0000256" key="5">
    <source>
        <dbReference type="ARBA" id="ARBA00022496"/>
    </source>
</evidence>
<evidence type="ECO:0000313" key="20">
    <source>
        <dbReference type="Proteomes" id="UP000072389"/>
    </source>
</evidence>
<protein>
    <submittedName>
        <fullName evidence="19">Ligand-gated channel protein</fullName>
    </submittedName>
</protein>
<feature type="domain" description="TonB-dependent receptor-like beta-barrel" evidence="17">
    <location>
        <begin position="298"/>
        <end position="745"/>
    </location>
</feature>
<dbReference type="GO" id="GO:0015344">
    <property type="term" value="F:siderophore uptake transmembrane transporter activity"/>
    <property type="evidence" value="ECO:0007669"/>
    <property type="project" value="TreeGrafter"/>
</dbReference>
<keyword evidence="4 14" id="KW-1134">Transmembrane beta strand</keyword>
<dbReference type="PANTHER" id="PTHR32552">
    <property type="entry name" value="FERRICHROME IRON RECEPTOR-RELATED"/>
    <property type="match status" value="1"/>
</dbReference>
<dbReference type="Pfam" id="PF00593">
    <property type="entry name" value="TonB_dep_Rec_b-barrel"/>
    <property type="match status" value="1"/>
</dbReference>
<evidence type="ECO:0000256" key="2">
    <source>
        <dbReference type="ARBA" id="ARBA00009810"/>
    </source>
</evidence>
<dbReference type="InterPro" id="IPR012910">
    <property type="entry name" value="Plug_dom"/>
</dbReference>
<name>A0A1E3M6B0_ACIBA</name>
<keyword evidence="10 16" id="KW-0798">TonB box</keyword>
<keyword evidence="6 14" id="KW-0812">Transmembrane</keyword>
<dbReference type="Gene3D" id="2.170.130.10">
    <property type="entry name" value="TonB-dependent receptor, plug domain"/>
    <property type="match status" value="1"/>
</dbReference>
<dbReference type="AlphaFoldDB" id="A0A1E3M6B0"/>
<dbReference type="PANTHER" id="PTHR32552:SF82">
    <property type="entry name" value="FCUA PROTEIN"/>
    <property type="match status" value="1"/>
</dbReference>
<accession>A0A1E3M6B0</accession>
<dbReference type="Gene3D" id="2.40.170.20">
    <property type="entry name" value="TonB-dependent receptor, beta-barrel domain"/>
    <property type="match status" value="1"/>
</dbReference>
<evidence type="ECO:0000256" key="16">
    <source>
        <dbReference type="RuleBase" id="RU003357"/>
    </source>
</evidence>
<evidence type="ECO:0000256" key="6">
    <source>
        <dbReference type="ARBA" id="ARBA00022692"/>
    </source>
</evidence>
<keyword evidence="12" id="KW-0675">Receptor</keyword>
<feature type="short sequence motif" description="TonB C-terminal box" evidence="15">
    <location>
        <begin position="758"/>
        <end position="775"/>
    </location>
</feature>
<dbReference type="InterPro" id="IPR000531">
    <property type="entry name" value="Beta-barrel_TonB"/>
</dbReference>
<evidence type="ECO:0000313" key="19">
    <source>
        <dbReference type="EMBL" id="APP29438.1"/>
    </source>
</evidence>
<sequence>MNQNIKGLSMNNVSYNRNFKTGNDQRINHRSFVLNGVASAQMALRLGYALGTVFVLCASNTYATVIDNSTKTLEQQQAAQTNVAALPAITVKAEQDDTYAGGQVSSKSSVGFLGNKTAMETPFNTIAYTEKYIADQQAKDITDVIAKTDPSIFSTGAYGVIAESYAIRGFRSSSVAAGRDTSMGGLYGIAPLYRASPEMFERIDVLKGPSAMLNGMPPGSTLGGTVNLVPKRAGDDPLTRFTTTYMSDSQFGGHLDIGRRFGENKEFGVRFNSVYRDGEGPIKEQEKTTHLFSLGLDWRGDNARLSADLYTSRDHADGINRGLTILPGVNLPKAPNPDTLLNPTWTVYNTRDTGGMIRGEYDLNDKWMAYATAGMSKTEYNTLGAAKTEIQNEAGDIKFNIAHLGFKYERKSAEVGLRGKFDTGAVKHALALNATHYRETDDEAGIRQGFPEGDRVTNIYNPNWGSKPNRVPIAPIFSNKENLTSVGLADTMSVLQDQVQLTLGLRYQNIVTESLNGQGVRNINGRYDKNAITPAAAILVKANDHVSLYANYIEGLSSGGTVPTGQNYENEGQIFSPFKTKQMETGIKIDSGNFTNTFSVFQIKSRNSYVIKSTDEKIKSIYGADGEQRNRGVEWGFYGSPVDSIRVMGGLTYIDPKITKTRIASELGNVVAGVPKVQAKLGIEGDVSYIPGLTLTANATAASKQYIYNDNSTSVPGREVYGIGARYNTKIAQFPVTIRGNIDNLTNKSYWSMPQFTSLMLGAPRTYLLSATIDF</sequence>
<reference evidence="19 20" key="1">
    <citation type="journal article" date="2014" name="Antimicrob. Agents Chemother.">
        <title>Triclosan can select for an AdeIJK-overexpressing mutant of Acinetobacter baumannii ATCC 17978 that displays reduced susceptibility to multiple antibiotics.</title>
        <authorList>
            <person name="Fernando D.M."/>
            <person name="Xu W."/>
            <person name="Loewen P.C."/>
            <person name="Zhanel G.G."/>
            <person name="Kumar A."/>
        </authorList>
    </citation>
    <scope>NUCLEOTIDE SEQUENCE [LARGE SCALE GENOMIC DNA]</scope>
    <source>
        <strain evidence="19 20">ATCC 17978</strain>
    </source>
</reference>
<comment type="subcellular location">
    <subcellularLocation>
        <location evidence="1 14">Cell outer membrane</location>
        <topology evidence="1 14">Multi-pass membrane protein</topology>
    </subcellularLocation>
</comment>
<evidence type="ECO:0000256" key="7">
    <source>
        <dbReference type="ARBA" id="ARBA00022729"/>
    </source>
</evidence>
<dbReference type="Pfam" id="PF07715">
    <property type="entry name" value="Plug"/>
    <property type="match status" value="1"/>
</dbReference>
<organism evidence="19 20">
    <name type="scientific">Acinetobacter baumannii</name>
    <dbReference type="NCBI Taxonomy" id="470"/>
    <lineage>
        <taxon>Bacteria</taxon>
        <taxon>Pseudomonadati</taxon>
        <taxon>Pseudomonadota</taxon>
        <taxon>Gammaproteobacteria</taxon>
        <taxon>Moraxellales</taxon>
        <taxon>Moraxellaceae</taxon>
        <taxon>Acinetobacter</taxon>
        <taxon>Acinetobacter calcoaceticus/baumannii complex</taxon>
    </lineage>
</organism>
<dbReference type="GO" id="GO:0015891">
    <property type="term" value="P:siderophore transport"/>
    <property type="evidence" value="ECO:0007669"/>
    <property type="project" value="InterPro"/>
</dbReference>
<dbReference type="InterPro" id="IPR010105">
    <property type="entry name" value="TonB_sidphr_rcpt"/>
</dbReference>
<dbReference type="PROSITE" id="PS01156">
    <property type="entry name" value="TONB_DEPENDENT_REC_2"/>
    <property type="match status" value="1"/>
</dbReference>
<feature type="domain" description="TonB-dependent receptor plug" evidence="18">
    <location>
        <begin position="118"/>
        <end position="215"/>
    </location>
</feature>
<proteinExistence type="inferred from homology"/>
<evidence type="ECO:0000256" key="13">
    <source>
        <dbReference type="ARBA" id="ARBA00023237"/>
    </source>
</evidence>
<dbReference type="SUPFAM" id="SSF56935">
    <property type="entry name" value="Porins"/>
    <property type="match status" value="1"/>
</dbReference>
<dbReference type="GO" id="GO:0038023">
    <property type="term" value="F:signaling receptor activity"/>
    <property type="evidence" value="ECO:0007669"/>
    <property type="project" value="InterPro"/>
</dbReference>
<keyword evidence="7" id="KW-0732">Signal</keyword>
<evidence type="ECO:0000256" key="11">
    <source>
        <dbReference type="ARBA" id="ARBA00023136"/>
    </source>
</evidence>
<keyword evidence="5" id="KW-0410">Iron transport</keyword>
<dbReference type="InterPro" id="IPR010917">
    <property type="entry name" value="TonB_rcpt_CS"/>
</dbReference>
<dbReference type="PROSITE" id="PS52016">
    <property type="entry name" value="TONB_DEPENDENT_REC_3"/>
    <property type="match status" value="1"/>
</dbReference>
<dbReference type="RefSeq" id="WP_001073041.1">
    <property type="nucleotide sequence ID" value="NZ_AP022238.1"/>
</dbReference>
<keyword evidence="13 14" id="KW-0998">Cell outer membrane</keyword>
<evidence type="ECO:0000256" key="4">
    <source>
        <dbReference type="ARBA" id="ARBA00022452"/>
    </source>
</evidence>
<evidence type="ECO:0000256" key="15">
    <source>
        <dbReference type="PROSITE-ProRule" id="PRU10144"/>
    </source>
</evidence>
<keyword evidence="9" id="KW-0406">Ion transport</keyword>
<dbReference type="InterPro" id="IPR036942">
    <property type="entry name" value="Beta-barrel_TonB_sf"/>
</dbReference>
<evidence type="ECO:0000256" key="10">
    <source>
        <dbReference type="ARBA" id="ARBA00023077"/>
    </source>
</evidence>
<dbReference type="Proteomes" id="UP000072389">
    <property type="component" value="Chromosome"/>
</dbReference>
<dbReference type="CDD" id="cd01347">
    <property type="entry name" value="ligand_gated_channel"/>
    <property type="match status" value="1"/>
</dbReference>
<dbReference type="InterPro" id="IPR039426">
    <property type="entry name" value="TonB-dep_rcpt-like"/>
</dbReference>
<evidence type="ECO:0000259" key="17">
    <source>
        <dbReference type="Pfam" id="PF00593"/>
    </source>
</evidence>
<dbReference type="GO" id="GO:0009279">
    <property type="term" value="C:cell outer membrane"/>
    <property type="evidence" value="ECO:0007669"/>
    <property type="project" value="UniProtKB-SubCell"/>
</dbReference>
<evidence type="ECO:0000256" key="3">
    <source>
        <dbReference type="ARBA" id="ARBA00022448"/>
    </source>
</evidence>
<dbReference type="InterPro" id="IPR037066">
    <property type="entry name" value="Plug_dom_sf"/>
</dbReference>
<evidence type="ECO:0000256" key="12">
    <source>
        <dbReference type="ARBA" id="ARBA00023170"/>
    </source>
</evidence>
<evidence type="ECO:0000256" key="1">
    <source>
        <dbReference type="ARBA" id="ARBA00004571"/>
    </source>
</evidence>
<keyword evidence="3 14" id="KW-0813">Transport</keyword>
<comment type="similarity">
    <text evidence="2 14 16">Belongs to the TonB-dependent receptor family.</text>
</comment>
<evidence type="ECO:0000256" key="9">
    <source>
        <dbReference type="ARBA" id="ARBA00023065"/>
    </source>
</evidence>
<evidence type="ECO:0000256" key="14">
    <source>
        <dbReference type="PROSITE-ProRule" id="PRU01360"/>
    </source>
</evidence>